<keyword evidence="2" id="KW-1185">Reference proteome</keyword>
<dbReference type="GeneTree" id="ENSGT00940000160436"/>
<dbReference type="STRING" id="13735.ENSPSIP00000005468"/>
<accession>K7FBQ8</accession>
<reference evidence="2" key="1">
    <citation type="submission" date="2011-10" db="EMBL/GenBank/DDBJ databases">
        <authorList>
            <consortium name="Soft-shell Turtle Genome Consortium"/>
        </authorList>
    </citation>
    <scope>NUCLEOTIDE SEQUENCE [LARGE SCALE GENOMIC DNA]</scope>
    <source>
        <strain evidence="2">Daiwa-1</strain>
    </source>
</reference>
<organism evidence="1 2">
    <name type="scientific">Pelodiscus sinensis</name>
    <name type="common">Chinese softshell turtle</name>
    <name type="synonym">Trionyx sinensis</name>
    <dbReference type="NCBI Taxonomy" id="13735"/>
    <lineage>
        <taxon>Eukaryota</taxon>
        <taxon>Metazoa</taxon>
        <taxon>Chordata</taxon>
        <taxon>Craniata</taxon>
        <taxon>Vertebrata</taxon>
        <taxon>Euteleostomi</taxon>
        <taxon>Archelosauria</taxon>
        <taxon>Testudinata</taxon>
        <taxon>Testudines</taxon>
        <taxon>Cryptodira</taxon>
        <taxon>Trionychia</taxon>
        <taxon>Trionychidae</taxon>
        <taxon>Pelodiscus</taxon>
    </lineage>
</organism>
<dbReference type="AlphaFoldDB" id="K7FBQ8"/>
<reference evidence="1" key="4">
    <citation type="submission" date="2025-09" db="UniProtKB">
        <authorList>
            <consortium name="Ensembl"/>
        </authorList>
    </citation>
    <scope>IDENTIFICATION</scope>
</reference>
<evidence type="ECO:0000313" key="2">
    <source>
        <dbReference type="Proteomes" id="UP000007267"/>
    </source>
</evidence>
<proteinExistence type="predicted"/>
<sequence length="335" mass="37569">IKKRQYDEDYMKYGFTVMEKNGFNHPQCTVCHTVLSNDALRPSRLEQHLMKNHSALTDKPREFFAAKLQNLKCLKLDITGSFHQVSAKVVEASYELSLLIVKAKKAHIIGETLVKLCLLKAADILLGVKSKKTSLSDNSVKRCIDDLAKDLKLQVVEAVLASPFFTIQCDDTTDVARYRQLLIYIRLINDGTVKEELMTTSKASDVMKMISDFLKKRLSWGKLVDVCTEMVGSCSGFVTLVKEKNTAITTTHCDIHGQALVAKTLPDDLHDSLNLAIKVVNFVKNSALNTRLFAALCTDLGADHKTLLFHTKDLPGRKTSLGQINRRVLPLRHRL</sequence>
<name>K7FBQ8_PELSI</name>
<dbReference type="PANTHER" id="PTHR45913">
    <property type="entry name" value="EPM2A-INTERACTING PROTEIN 1"/>
    <property type="match status" value="1"/>
</dbReference>
<dbReference type="Ensembl" id="ENSPSIT00000005500.1">
    <property type="protein sequence ID" value="ENSPSIP00000005468.1"/>
    <property type="gene ID" value="ENSPSIG00000005098.1"/>
</dbReference>
<dbReference type="HOGENOM" id="CLU_021316_0_0_1"/>
<reference evidence="1" key="3">
    <citation type="submission" date="2025-08" db="UniProtKB">
        <authorList>
            <consortium name="Ensembl"/>
        </authorList>
    </citation>
    <scope>IDENTIFICATION</scope>
</reference>
<reference evidence="2" key="2">
    <citation type="journal article" date="2013" name="Nat. Genet.">
        <title>The draft genomes of soft-shell turtle and green sea turtle yield insights into the development and evolution of the turtle-specific body plan.</title>
        <authorList>
            <person name="Wang Z."/>
            <person name="Pascual-Anaya J."/>
            <person name="Zadissa A."/>
            <person name="Li W."/>
            <person name="Niimura Y."/>
            <person name="Huang Z."/>
            <person name="Li C."/>
            <person name="White S."/>
            <person name="Xiong Z."/>
            <person name="Fang D."/>
            <person name="Wang B."/>
            <person name="Ming Y."/>
            <person name="Chen Y."/>
            <person name="Zheng Y."/>
            <person name="Kuraku S."/>
            <person name="Pignatelli M."/>
            <person name="Herrero J."/>
            <person name="Beal K."/>
            <person name="Nozawa M."/>
            <person name="Li Q."/>
            <person name="Wang J."/>
            <person name="Zhang H."/>
            <person name="Yu L."/>
            <person name="Shigenobu S."/>
            <person name="Wang J."/>
            <person name="Liu J."/>
            <person name="Flicek P."/>
            <person name="Searle S."/>
            <person name="Wang J."/>
            <person name="Kuratani S."/>
            <person name="Yin Y."/>
            <person name="Aken B."/>
            <person name="Zhang G."/>
            <person name="Irie N."/>
        </authorList>
    </citation>
    <scope>NUCLEOTIDE SEQUENCE [LARGE SCALE GENOMIC DNA]</scope>
    <source>
        <strain evidence="2">Daiwa-1</strain>
    </source>
</reference>
<dbReference type="OMA" id="TTTHCDI"/>
<evidence type="ECO:0000313" key="1">
    <source>
        <dbReference type="Ensembl" id="ENSPSIP00000005468.1"/>
    </source>
</evidence>
<dbReference type="Proteomes" id="UP000007267">
    <property type="component" value="Unassembled WGS sequence"/>
</dbReference>
<dbReference type="EMBL" id="AGCU01174145">
    <property type="status" value="NOT_ANNOTATED_CDS"/>
    <property type="molecule type" value="Genomic_DNA"/>
</dbReference>
<protein>
    <recommendedName>
        <fullName evidence="3">DUF4371 domain-containing protein</fullName>
    </recommendedName>
</protein>
<dbReference type="eggNOG" id="ENOG502QT83">
    <property type="taxonomic scope" value="Eukaryota"/>
</dbReference>
<dbReference type="PANTHER" id="PTHR45913:SF22">
    <property type="entry name" value="SCAN BOX DOMAIN-CONTAINING PROTEIN"/>
    <property type="match status" value="1"/>
</dbReference>
<evidence type="ECO:0008006" key="3">
    <source>
        <dbReference type="Google" id="ProtNLM"/>
    </source>
</evidence>